<name>A0ABP9AMV6_9SPHI</name>
<gene>
    <name evidence="2" type="ORF">GCM10023231_09200</name>
</gene>
<keyword evidence="3" id="KW-1185">Reference proteome</keyword>
<organism evidence="2 3">
    <name type="scientific">Olivibacter ginsenosidimutans</name>
    <dbReference type="NCBI Taxonomy" id="1176537"/>
    <lineage>
        <taxon>Bacteria</taxon>
        <taxon>Pseudomonadati</taxon>
        <taxon>Bacteroidota</taxon>
        <taxon>Sphingobacteriia</taxon>
        <taxon>Sphingobacteriales</taxon>
        <taxon>Sphingobacteriaceae</taxon>
        <taxon>Olivibacter</taxon>
    </lineage>
</organism>
<reference evidence="3" key="1">
    <citation type="journal article" date="2019" name="Int. J. Syst. Evol. Microbiol.">
        <title>The Global Catalogue of Microorganisms (GCM) 10K type strain sequencing project: providing services to taxonomists for standard genome sequencing and annotation.</title>
        <authorList>
            <consortium name="The Broad Institute Genomics Platform"/>
            <consortium name="The Broad Institute Genome Sequencing Center for Infectious Disease"/>
            <person name="Wu L."/>
            <person name="Ma J."/>
        </authorList>
    </citation>
    <scope>NUCLEOTIDE SEQUENCE [LARGE SCALE GENOMIC DNA]</scope>
    <source>
        <strain evidence="3">JCM 18200</strain>
    </source>
</reference>
<sequence length="94" mass="10268">MGKIIKIVGLVFLLTISVVLIDTKVAHAQCAMCTLNADQSVKDGNTQGKGLNKGILFLLAMPYVAIGAVGYLWYKKYRRKKADVGFKPDPVNLN</sequence>
<keyword evidence="1" id="KW-1133">Transmembrane helix</keyword>
<accession>A0ABP9AMV6</accession>
<dbReference type="Proteomes" id="UP001501411">
    <property type="component" value="Unassembled WGS sequence"/>
</dbReference>
<keyword evidence="1" id="KW-0472">Membrane</keyword>
<comment type="caution">
    <text evidence="2">The sequence shown here is derived from an EMBL/GenBank/DDBJ whole genome shotgun (WGS) entry which is preliminary data.</text>
</comment>
<evidence type="ECO:0008006" key="4">
    <source>
        <dbReference type="Google" id="ProtNLM"/>
    </source>
</evidence>
<keyword evidence="1" id="KW-0812">Transmembrane</keyword>
<evidence type="ECO:0000313" key="3">
    <source>
        <dbReference type="Proteomes" id="UP001501411"/>
    </source>
</evidence>
<protein>
    <recommendedName>
        <fullName evidence="4">Cardiolipin synthase N-terminal domain-containing protein</fullName>
    </recommendedName>
</protein>
<evidence type="ECO:0000313" key="2">
    <source>
        <dbReference type="EMBL" id="GAA4783707.1"/>
    </source>
</evidence>
<dbReference type="RefSeq" id="WP_345230544.1">
    <property type="nucleotide sequence ID" value="NZ_BAABIQ010000005.1"/>
</dbReference>
<evidence type="ECO:0000256" key="1">
    <source>
        <dbReference type="SAM" id="Phobius"/>
    </source>
</evidence>
<feature type="transmembrane region" description="Helical" evidence="1">
    <location>
        <begin position="54"/>
        <end position="74"/>
    </location>
</feature>
<dbReference type="EMBL" id="BAABIQ010000005">
    <property type="protein sequence ID" value="GAA4783707.1"/>
    <property type="molecule type" value="Genomic_DNA"/>
</dbReference>
<proteinExistence type="predicted"/>